<name>Q8TZ09_METKA</name>
<dbReference type="Pfam" id="PF13085">
    <property type="entry name" value="Fer2_3"/>
    <property type="match status" value="1"/>
</dbReference>
<keyword evidence="3" id="KW-0479">Metal-binding</keyword>
<evidence type="ECO:0000256" key="1">
    <source>
        <dbReference type="ARBA" id="ARBA00022485"/>
    </source>
</evidence>
<keyword evidence="10" id="KW-1185">Reference proteome</keyword>
<keyword evidence="6" id="KW-0411">Iron-sulfur</keyword>
<dbReference type="InterPro" id="IPR009051">
    <property type="entry name" value="Helical_ferredxn"/>
</dbReference>
<dbReference type="InterPro" id="IPR004489">
    <property type="entry name" value="Succ_DH/fum_Rdtase_Fe-S"/>
</dbReference>
<dbReference type="NCBIfam" id="TIGR00384">
    <property type="entry name" value="dhsB"/>
    <property type="match status" value="1"/>
</dbReference>
<dbReference type="STRING" id="190192.MK0132"/>
<dbReference type="InterPro" id="IPR017896">
    <property type="entry name" value="4Fe4S_Fe-S-bd"/>
</dbReference>
<evidence type="ECO:0000256" key="6">
    <source>
        <dbReference type="ARBA" id="ARBA00023014"/>
    </source>
</evidence>
<dbReference type="PROSITE" id="PS51085">
    <property type="entry name" value="2FE2S_FER_2"/>
    <property type="match status" value="1"/>
</dbReference>
<keyword evidence="2" id="KW-0001">2Fe-2S</keyword>
<dbReference type="PROSITE" id="PS00197">
    <property type="entry name" value="2FE2S_FER_1"/>
    <property type="match status" value="1"/>
</dbReference>
<dbReference type="InterPro" id="IPR004017">
    <property type="entry name" value="Cys_rich_dom"/>
</dbReference>
<dbReference type="PaxDb" id="190192-MK0132"/>
<dbReference type="NCBIfam" id="NF004898">
    <property type="entry name" value="PRK06259.1"/>
    <property type="match status" value="1"/>
</dbReference>
<keyword evidence="1" id="KW-0004">4Fe-4S</keyword>
<dbReference type="InParanoid" id="Q8TZ09"/>
<dbReference type="GO" id="GO:0006099">
    <property type="term" value="P:tricarboxylic acid cycle"/>
    <property type="evidence" value="ECO:0007669"/>
    <property type="project" value="InterPro"/>
</dbReference>
<evidence type="ECO:0000259" key="8">
    <source>
        <dbReference type="PROSITE" id="PS51379"/>
    </source>
</evidence>
<dbReference type="InterPro" id="IPR001041">
    <property type="entry name" value="2Fe-2S_ferredoxin-type"/>
</dbReference>
<dbReference type="HOGENOM" id="CLU_023081_2_0_2"/>
<evidence type="ECO:0000256" key="3">
    <source>
        <dbReference type="ARBA" id="ARBA00022723"/>
    </source>
</evidence>
<dbReference type="KEGG" id="mka:MK0132"/>
<protein>
    <submittedName>
        <fullName evidence="9">Succinate dehydrogenase/fumarate reductase Fe-S protein</fullName>
    </submittedName>
</protein>
<dbReference type="PROSITE" id="PS51379">
    <property type="entry name" value="4FE4S_FER_2"/>
    <property type="match status" value="1"/>
</dbReference>
<organism evidence="9 10">
    <name type="scientific">Methanopyrus kandleri (strain AV19 / DSM 6324 / JCM 9639 / NBRC 100938)</name>
    <dbReference type="NCBI Taxonomy" id="190192"/>
    <lineage>
        <taxon>Archaea</taxon>
        <taxon>Methanobacteriati</taxon>
        <taxon>Methanobacteriota</taxon>
        <taxon>Methanomada group</taxon>
        <taxon>Methanopyri</taxon>
        <taxon>Methanopyrales</taxon>
        <taxon>Methanopyraceae</taxon>
        <taxon>Methanopyrus</taxon>
    </lineage>
</organism>
<evidence type="ECO:0000313" key="9">
    <source>
        <dbReference type="EMBL" id="AAM01349.1"/>
    </source>
</evidence>
<evidence type="ECO:0000313" key="10">
    <source>
        <dbReference type="Proteomes" id="UP000001826"/>
    </source>
</evidence>
<dbReference type="PROSITE" id="PS00198">
    <property type="entry name" value="4FE4S_FER_1"/>
    <property type="match status" value="1"/>
</dbReference>
<dbReference type="Pfam" id="PF13183">
    <property type="entry name" value="Fer4_8"/>
    <property type="match status" value="1"/>
</dbReference>
<dbReference type="InterPro" id="IPR036010">
    <property type="entry name" value="2Fe-2S_ferredoxin-like_sf"/>
</dbReference>
<dbReference type="SUPFAM" id="SSF46548">
    <property type="entry name" value="alpha-helical ferredoxin"/>
    <property type="match status" value="1"/>
</dbReference>
<evidence type="ECO:0000256" key="2">
    <source>
        <dbReference type="ARBA" id="ARBA00022714"/>
    </source>
</evidence>
<feature type="domain" description="2Fe-2S ferredoxin-type" evidence="7">
    <location>
        <begin position="9"/>
        <end position="89"/>
    </location>
</feature>
<dbReference type="FunCoup" id="Q8TZ09">
    <property type="interactions" value="63"/>
</dbReference>
<gene>
    <name evidence="9" type="primary">frdB/glpC</name>
    <name evidence="9" type="ordered locus">MK0132</name>
</gene>
<dbReference type="GO" id="GO:0051539">
    <property type="term" value="F:4 iron, 4 sulfur cluster binding"/>
    <property type="evidence" value="ECO:0007669"/>
    <property type="project" value="UniProtKB-KW"/>
</dbReference>
<evidence type="ECO:0000259" key="7">
    <source>
        <dbReference type="PROSITE" id="PS51085"/>
    </source>
</evidence>
<dbReference type="GO" id="GO:0051537">
    <property type="term" value="F:2 iron, 2 sulfur cluster binding"/>
    <property type="evidence" value="ECO:0007669"/>
    <property type="project" value="UniProtKB-KW"/>
</dbReference>
<dbReference type="Pfam" id="PF02754">
    <property type="entry name" value="CCG"/>
    <property type="match status" value="2"/>
</dbReference>
<sequence length="492" mass="55721">MVRDLNEAVVIRIETPERSERVKVPYREGMTLLDALRWIKEHEIPDLEFEFSCRNAQCGTCAVLVNGKARLACEYRLEPGQEVTVGPLRHLPVVKDLAVDWSAVTSRLRPLSPKSHREWFRRMEPEKQRKLYELRSCIECLCCVAECPVIKAGSARNPGPIVLRKVAEEAEKWDESPEIDDSVYACTTCHTCAEVCPKDIEIPAKAVETVRARLYEEGKGPLPEHKELGERAVRTGRSVEKRDRSFLEEYSGEYGEGDVKAMFFTGCLVDYRLPDTGKALVRLAEELGIRLIVPREQVCCGSPLLRTGQHDRAERLAFENLETFRRVDPDVIVTVCAGCGATLKNNYPELLGDRFEWDVLDVTELLVEIRAHERGFRLPERTTVTYHDPCHLKRGQGVEDEPRKLIRSIENVEFVEMEEPDRCCGAGGGVRSGLPELAELMSDVKAHMVRETGAEVLTTVCPFCEYNLREGLERNDVEARVENLTVLLSRGL</sequence>
<dbReference type="Gene3D" id="3.10.20.30">
    <property type="match status" value="1"/>
</dbReference>
<evidence type="ECO:0000256" key="5">
    <source>
        <dbReference type="ARBA" id="ARBA00023004"/>
    </source>
</evidence>
<keyword evidence="5" id="KW-0408">Iron</keyword>
<dbReference type="GO" id="GO:0016491">
    <property type="term" value="F:oxidoreductase activity"/>
    <property type="evidence" value="ECO:0007669"/>
    <property type="project" value="InterPro"/>
</dbReference>
<dbReference type="EnsemblBacteria" id="AAM01349">
    <property type="protein sequence ID" value="AAM01349"/>
    <property type="gene ID" value="MK0132"/>
</dbReference>
<dbReference type="Gene3D" id="1.10.1060.10">
    <property type="entry name" value="Alpha-helical ferredoxin"/>
    <property type="match status" value="1"/>
</dbReference>
<feature type="domain" description="4Fe-4S ferredoxin-type" evidence="8">
    <location>
        <begin position="175"/>
        <end position="205"/>
    </location>
</feature>
<evidence type="ECO:0000256" key="4">
    <source>
        <dbReference type="ARBA" id="ARBA00022737"/>
    </source>
</evidence>
<proteinExistence type="predicted"/>
<dbReference type="Proteomes" id="UP000001826">
    <property type="component" value="Chromosome"/>
</dbReference>
<dbReference type="GO" id="GO:0046872">
    <property type="term" value="F:metal ion binding"/>
    <property type="evidence" value="ECO:0007669"/>
    <property type="project" value="UniProtKB-KW"/>
</dbReference>
<dbReference type="CDD" id="cd00207">
    <property type="entry name" value="fer2"/>
    <property type="match status" value="1"/>
</dbReference>
<dbReference type="EMBL" id="AE009439">
    <property type="protein sequence ID" value="AAM01349.1"/>
    <property type="molecule type" value="Genomic_DNA"/>
</dbReference>
<accession>Q8TZ09</accession>
<dbReference type="PANTHER" id="PTHR32479">
    <property type="entry name" value="GLYCOLATE OXIDASE IRON-SULFUR SUBUNIT"/>
    <property type="match status" value="1"/>
</dbReference>
<dbReference type="InterPro" id="IPR017900">
    <property type="entry name" value="4Fe4S_Fe_S_CS"/>
</dbReference>
<dbReference type="PATRIC" id="fig|190192.8.peg.131"/>
<dbReference type="GO" id="GO:0009055">
    <property type="term" value="F:electron transfer activity"/>
    <property type="evidence" value="ECO:0007669"/>
    <property type="project" value="InterPro"/>
</dbReference>
<reference evidence="9 10" key="1">
    <citation type="journal article" date="2002" name="Proc. Natl. Acad. Sci. U.S.A.">
        <title>The complete genome of hyperthermophile Methanopyrus kandleri AV19 and monophyly of archaeal methanogens.</title>
        <authorList>
            <person name="Slesarev A.I."/>
            <person name="Mezhevaya K.V."/>
            <person name="Makarova K.S."/>
            <person name="Polushin N.N."/>
            <person name="Shcherbinina O.V."/>
            <person name="Shakhova V.V."/>
            <person name="Belova G.I."/>
            <person name="Aravind L."/>
            <person name="Natale D.A."/>
            <person name="Rogozin I.B."/>
            <person name="Tatusov R.L."/>
            <person name="Wolf Y.I."/>
            <person name="Stetter K.O."/>
            <person name="Malykh A.G."/>
            <person name="Koonin E.V."/>
            <person name="Kozyavkin S.A."/>
        </authorList>
    </citation>
    <scope>NUCLEOTIDE SEQUENCE [LARGE SCALE GENOMIC DNA]</scope>
    <source>
        <strain evidence="10">AV19 / DSM 6324 / JCM 9639 / NBRC 100938</strain>
    </source>
</reference>
<dbReference type="InterPro" id="IPR012675">
    <property type="entry name" value="Beta-grasp_dom_sf"/>
</dbReference>
<dbReference type="SUPFAM" id="SSF54292">
    <property type="entry name" value="2Fe-2S ferredoxin-like"/>
    <property type="match status" value="1"/>
</dbReference>
<dbReference type="InterPro" id="IPR006058">
    <property type="entry name" value="2Fe2S_fd_BS"/>
</dbReference>
<dbReference type="InterPro" id="IPR025192">
    <property type="entry name" value="Succ_DH/fum_Rdtase_N"/>
</dbReference>
<dbReference type="AlphaFoldDB" id="Q8TZ09"/>
<keyword evidence="4" id="KW-0677">Repeat</keyword>
<dbReference type="PANTHER" id="PTHR32479:SF17">
    <property type="entry name" value="GLYCOLATE OXIDASE IRON-SULFUR SUBUNIT"/>
    <property type="match status" value="1"/>
</dbReference>